<accession>A0A225AF94</accession>
<protein>
    <recommendedName>
        <fullName evidence="4">Zn(2)-C6 fungal-type domain-containing protein</fullName>
    </recommendedName>
</protein>
<evidence type="ECO:0000313" key="3">
    <source>
        <dbReference type="Proteomes" id="UP000214365"/>
    </source>
</evidence>
<name>A0A225AF94_TALAT</name>
<feature type="compositionally biased region" description="Polar residues" evidence="1">
    <location>
        <begin position="1"/>
        <end position="19"/>
    </location>
</feature>
<proteinExistence type="predicted"/>
<comment type="caution">
    <text evidence="2">The sequence shown here is derived from an EMBL/GenBank/DDBJ whole genome shotgun (WGS) entry which is preliminary data.</text>
</comment>
<feature type="compositionally biased region" description="Basic and acidic residues" evidence="1">
    <location>
        <begin position="192"/>
        <end position="203"/>
    </location>
</feature>
<sequence length="265" mass="28946">MPESYQSLGNQDPATSSFCSEEVQPGHGLVLRAGNNDTLATPSSSSAVSQWRLEARSSQGTQEPLLSVVAAARHFSATNSFENGYTASTTREDTTLPQEPLMLNWDLRRDRYSIIPPRTKTKRRKLTSFEKDRTKALKKAGGACDACRKVKKRCSHKDTLLGLNQTPTSSSSSSANNPRRRRQQISDARAVAIDKHTGSEWRHNSTNASSYQQLTAAGDPSVFTSSENNTPPSDATSIEYTSDINPARRSGTFALYAAGLGLQFK</sequence>
<organism evidence="2 3">
    <name type="scientific">Talaromyces atroroseus</name>
    <dbReference type="NCBI Taxonomy" id="1441469"/>
    <lineage>
        <taxon>Eukaryota</taxon>
        <taxon>Fungi</taxon>
        <taxon>Dikarya</taxon>
        <taxon>Ascomycota</taxon>
        <taxon>Pezizomycotina</taxon>
        <taxon>Eurotiomycetes</taxon>
        <taxon>Eurotiomycetidae</taxon>
        <taxon>Eurotiales</taxon>
        <taxon>Trichocomaceae</taxon>
        <taxon>Talaromyces</taxon>
        <taxon>Talaromyces sect. Trachyspermi</taxon>
    </lineage>
</organism>
<dbReference type="EMBL" id="LFMY01000013">
    <property type="protein sequence ID" value="OKL56724.1"/>
    <property type="molecule type" value="Genomic_DNA"/>
</dbReference>
<gene>
    <name evidence="2" type="ORF">UA08_08038</name>
</gene>
<evidence type="ECO:0000256" key="1">
    <source>
        <dbReference type="SAM" id="MobiDB-lite"/>
    </source>
</evidence>
<reference evidence="2 3" key="1">
    <citation type="submission" date="2015-06" db="EMBL/GenBank/DDBJ databases">
        <title>Talaromyces atroroseus IBT 11181 draft genome.</title>
        <authorList>
            <person name="Rasmussen K.B."/>
            <person name="Rasmussen S."/>
            <person name="Petersen B."/>
            <person name="Sicheritz-Ponten T."/>
            <person name="Mortensen U.H."/>
            <person name="Thrane U."/>
        </authorList>
    </citation>
    <scope>NUCLEOTIDE SEQUENCE [LARGE SCALE GENOMIC DNA]</scope>
    <source>
        <strain evidence="2 3">IBT 11181</strain>
    </source>
</reference>
<feature type="compositionally biased region" description="Polar residues" evidence="1">
    <location>
        <begin position="204"/>
        <end position="215"/>
    </location>
</feature>
<dbReference type="OrthoDB" id="4227589at2759"/>
<evidence type="ECO:0000313" key="2">
    <source>
        <dbReference type="EMBL" id="OKL56724.1"/>
    </source>
</evidence>
<dbReference type="RefSeq" id="XP_020116845.1">
    <property type="nucleotide sequence ID" value="XM_020262955.1"/>
</dbReference>
<dbReference type="AlphaFoldDB" id="A0A225AF94"/>
<keyword evidence="3" id="KW-1185">Reference proteome</keyword>
<feature type="region of interest" description="Disordered" evidence="1">
    <location>
        <begin position="161"/>
        <end position="238"/>
    </location>
</feature>
<feature type="region of interest" description="Disordered" evidence="1">
    <location>
        <begin position="1"/>
        <end position="23"/>
    </location>
</feature>
<evidence type="ECO:0008006" key="4">
    <source>
        <dbReference type="Google" id="ProtNLM"/>
    </source>
</evidence>
<dbReference type="GeneID" id="31007794"/>
<feature type="compositionally biased region" description="Polar residues" evidence="1">
    <location>
        <begin position="222"/>
        <end position="238"/>
    </location>
</feature>
<dbReference type="Proteomes" id="UP000214365">
    <property type="component" value="Unassembled WGS sequence"/>
</dbReference>